<sequence>MSYNRKRNENSSDYELISTVEEFDSILYHMNEDSDLIEVNQAILDEKVSLNDILLEEISTKEFNGCNIFLFLYRLCDILVLLLVVIDVVIAIIAYAAALLNFSVSLYSVILMVYVFFVSSIISYTMAPIYNCLAGEWLNFVFSFAQVILASPLISFYIYYIINSVIALAEFFVDIPKHLKKLFSFFINFAKHYFIDFFTKFFDCDDEMSFDREEMKTIFAFSGLFLAIFVFFVGLAYVLFFIDKAIISLGMLYFVLNTFQIFAILSSSYVYFFQTLFNMKTRDLQYIWVFLEEANFFSDDDDDELDIKNIHKNDDMHSSKIIIDDSDISELDDLDSISNDCEDLMSSIQKYIKVDNYLPLLHYSKMIAFDRHKQFRKKMCMIIFLILNLVLISHDIYQIIQDYSDYLLSSIIIRFILVPLFSYYNICTVLFHKAKDKKLRIINYISIIFTFLVIVIIIFCIIYTEVYKSKYRINDLDYVPPFNNITRANGDMLIHPICEFNLFNASAFDAFGYALGGYDLKRNKRIFENQMKIFFGENYSNHISYKLYEIDNNFLFLKYFDSISNSHIFAFRGYNSGPEIAFQFELFVSYYIIPFFEDNVPFYELINDYWLSFYTDFFNSFGLRFFENRNIITKYVKSIIEIYNKENFDDDDNVFFTGINCGGVIAKILGTLLHHKSISFISFPMDMNFLEHLFHFPSFYMSYVTNVFNIDGIFSHPDSDHAINIGIDMPIFYKSKFCSSGFCEIFSKTDNIYRTFCTMSEVCGKGNQFNYYCKNTIGEKNLEIIRESLQESD</sequence>
<feature type="transmembrane region" description="Helical" evidence="1">
    <location>
        <begin position="406"/>
        <end position="431"/>
    </location>
</feature>
<evidence type="ECO:0000313" key="2">
    <source>
        <dbReference type="EMBL" id="KAK8895380.1"/>
    </source>
</evidence>
<organism evidence="2 3">
    <name type="scientific">Tritrichomonas musculus</name>
    <dbReference type="NCBI Taxonomy" id="1915356"/>
    <lineage>
        <taxon>Eukaryota</taxon>
        <taxon>Metamonada</taxon>
        <taxon>Parabasalia</taxon>
        <taxon>Tritrichomonadida</taxon>
        <taxon>Tritrichomonadidae</taxon>
        <taxon>Tritrichomonas</taxon>
    </lineage>
</organism>
<keyword evidence="1" id="KW-0472">Membrane</keyword>
<evidence type="ECO:0000256" key="1">
    <source>
        <dbReference type="SAM" id="Phobius"/>
    </source>
</evidence>
<evidence type="ECO:0008006" key="4">
    <source>
        <dbReference type="Google" id="ProtNLM"/>
    </source>
</evidence>
<dbReference type="EMBL" id="JAPFFF010000003">
    <property type="protein sequence ID" value="KAK8895380.1"/>
    <property type="molecule type" value="Genomic_DNA"/>
</dbReference>
<protein>
    <recommendedName>
        <fullName evidence="4">Fungal lipase-like domain-containing protein</fullName>
    </recommendedName>
</protein>
<feature type="transmembrane region" description="Helical" evidence="1">
    <location>
        <begin position="218"/>
        <end position="240"/>
    </location>
</feature>
<evidence type="ECO:0000313" key="3">
    <source>
        <dbReference type="Proteomes" id="UP001470230"/>
    </source>
</evidence>
<keyword evidence="3" id="KW-1185">Reference proteome</keyword>
<proteinExistence type="predicted"/>
<feature type="transmembrane region" description="Helical" evidence="1">
    <location>
        <begin position="78"/>
        <end position="98"/>
    </location>
</feature>
<reference evidence="2 3" key="1">
    <citation type="submission" date="2024-04" db="EMBL/GenBank/DDBJ databases">
        <title>Tritrichomonas musculus Genome.</title>
        <authorList>
            <person name="Alves-Ferreira E."/>
            <person name="Grigg M."/>
            <person name="Lorenzi H."/>
            <person name="Galac M."/>
        </authorList>
    </citation>
    <scope>NUCLEOTIDE SEQUENCE [LARGE SCALE GENOMIC DNA]</scope>
    <source>
        <strain evidence="2 3">EAF2021</strain>
    </source>
</reference>
<feature type="transmembrane region" description="Helical" evidence="1">
    <location>
        <begin position="104"/>
        <end position="125"/>
    </location>
</feature>
<keyword evidence="1" id="KW-1133">Transmembrane helix</keyword>
<feature type="transmembrane region" description="Helical" evidence="1">
    <location>
        <begin position="182"/>
        <end position="198"/>
    </location>
</feature>
<gene>
    <name evidence="2" type="ORF">M9Y10_023843</name>
</gene>
<comment type="caution">
    <text evidence="2">The sequence shown here is derived from an EMBL/GenBank/DDBJ whole genome shotgun (WGS) entry which is preliminary data.</text>
</comment>
<feature type="transmembrane region" description="Helical" evidence="1">
    <location>
        <begin position="379"/>
        <end position="400"/>
    </location>
</feature>
<feature type="transmembrane region" description="Helical" evidence="1">
    <location>
        <begin position="443"/>
        <end position="464"/>
    </location>
</feature>
<name>A0ABR2KWB1_9EUKA</name>
<dbReference type="Proteomes" id="UP001470230">
    <property type="component" value="Unassembled WGS sequence"/>
</dbReference>
<accession>A0ABR2KWB1</accession>
<keyword evidence="1" id="KW-0812">Transmembrane</keyword>
<feature type="transmembrane region" description="Helical" evidence="1">
    <location>
        <begin position="137"/>
        <end position="162"/>
    </location>
</feature>
<feature type="transmembrane region" description="Helical" evidence="1">
    <location>
        <begin position="246"/>
        <end position="272"/>
    </location>
</feature>